<dbReference type="PANTHER" id="PTHR48069:SF3">
    <property type="entry name" value="DIHYDROFOLATE REDUCTASE"/>
    <property type="match status" value="1"/>
</dbReference>
<dbReference type="Proteomes" id="UP000016064">
    <property type="component" value="Unassembled WGS sequence"/>
</dbReference>
<proteinExistence type="inferred from homology"/>
<dbReference type="EC" id="1.5.1.3" evidence="3"/>
<evidence type="ECO:0000256" key="2">
    <source>
        <dbReference type="ARBA" id="ARBA00009539"/>
    </source>
</evidence>
<evidence type="ECO:0000313" key="9">
    <source>
        <dbReference type="EMBL" id="EQM63064.1"/>
    </source>
</evidence>
<evidence type="ECO:0000256" key="6">
    <source>
        <dbReference type="ARBA" id="ARBA00023002"/>
    </source>
</evidence>
<comment type="caution">
    <text evidence="9">The sequence shown here is derived from an EMBL/GenBank/DDBJ whole genome shotgun (WGS) entry which is preliminary data.</text>
</comment>
<accession>A0ABP2XFT2</accession>
<evidence type="ECO:0000256" key="1">
    <source>
        <dbReference type="ARBA" id="ARBA00004903"/>
    </source>
</evidence>
<dbReference type="InterPro" id="IPR001796">
    <property type="entry name" value="DHFR_dom"/>
</dbReference>
<protein>
    <recommendedName>
        <fullName evidence="3">dihydrofolate reductase</fullName>
        <ecNumber evidence="3">1.5.1.3</ecNumber>
    </recommendedName>
</protein>
<evidence type="ECO:0000256" key="4">
    <source>
        <dbReference type="ARBA" id="ARBA00022563"/>
    </source>
</evidence>
<keyword evidence="10" id="KW-1185">Reference proteome</keyword>
<dbReference type="InterPro" id="IPR024072">
    <property type="entry name" value="DHFR-like_dom_sf"/>
</dbReference>
<dbReference type="PRINTS" id="PR00070">
    <property type="entry name" value="DHFR"/>
</dbReference>
<feature type="domain" description="DHFR" evidence="8">
    <location>
        <begin position="3"/>
        <end position="161"/>
    </location>
</feature>
<dbReference type="CDD" id="cd00209">
    <property type="entry name" value="DHFR"/>
    <property type="match status" value="1"/>
</dbReference>
<comment type="pathway">
    <text evidence="1">Cofactor biosynthesis; tetrahydrofolate biosynthesis; 5,6,7,8-tetrahydrofolate from 7,8-dihydrofolate: step 1/1.</text>
</comment>
<name>A0ABP2XFT2_9CHLA</name>
<comment type="similarity">
    <text evidence="2">Belongs to the dihydrofolate reductase family.</text>
</comment>
<comment type="function">
    <text evidence="7">Key enzyme in folate metabolism. Catalyzes an essential reaction for de novo glycine and purine synthesis, and for DNA precursor synthesis.</text>
</comment>
<organism evidence="9 10">
    <name type="scientific">Chlamydia ibidis 10-1398/6</name>
    <dbReference type="NCBI Taxonomy" id="1046581"/>
    <lineage>
        <taxon>Bacteria</taxon>
        <taxon>Pseudomonadati</taxon>
        <taxon>Chlamydiota</taxon>
        <taxon>Chlamydiia</taxon>
        <taxon>Chlamydiales</taxon>
        <taxon>Chlamydiaceae</taxon>
        <taxon>Chlamydia/Chlamydophila group</taxon>
        <taxon>Chlamydia</taxon>
    </lineage>
</organism>
<evidence type="ECO:0000256" key="5">
    <source>
        <dbReference type="ARBA" id="ARBA00022857"/>
    </source>
</evidence>
<evidence type="ECO:0000259" key="8">
    <source>
        <dbReference type="PROSITE" id="PS51330"/>
    </source>
</evidence>
<keyword evidence="6" id="KW-0560">Oxidoreductase</keyword>
<dbReference type="EMBL" id="APJW01000001">
    <property type="protein sequence ID" value="EQM63064.1"/>
    <property type="molecule type" value="Genomic_DNA"/>
</dbReference>
<dbReference type="InterPro" id="IPR012259">
    <property type="entry name" value="DHFR"/>
</dbReference>
<dbReference type="RefSeq" id="WP_020370676.1">
    <property type="nucleotide sequence ID" value="NZ_APJW01000001.1"/>
</dbReference>
<dbReference type="Pfam" id="PF00186">
    <property type="entry name" value="DHFR_1"/>
    <property type="match status" value="1"/>
</dbReference>
<reference evidence="9 10" key="1">
    <citation type="submission" date="2013-07" db="EMBL/GenBank/DDBJ databases">
        <title>Isolation of a new Chlamydia species from the feral Sacred Ibis (Threskiornis aethiopicus): Chlamydia ibidis.</title>
        <authorList>
            <person name="Vorimore F."/>
            <person name="Hsia R.-C."/>
            <person name="Huot-Creasy H."/>
            <person name="Bastian S."/>
            <person name="Deruyter L."/>
            <person name="Passet A."/>
            <person name="Sachse K."/>
            <person name="Bavoil P."/>
            <person name="Myers G."/>
            <person name="Laroucau K."/>
        </authorList>
    </citation>
    <scope>NUCLEOTIDE SEQUENCE [LARGE SCALE GENOMIC DNA]</scope>
    <source>
        <strain evidence="9 10">10-1398/6</strain>
    </source>
</reference>
<gene>
    <name evidence="9" type="ORF">H359_0020</name>
</gene>
<evidence type="ECO:0000313" key="10">
    <source>
        <dbReference type="Proteomes" id="UP000016064"/>
    </source>
</evidence>
<dbReference type="PROSITE" id="PS51330">
    <property type="entry name" value="DHFR_2"/>
    <property type="match status" value="1"/>
</dbReference>
<keyword evidence="4" id="KW-0554">One-carbon metabolism</keyword>
<evidence type="ECO:0000256" key="7">
    <source>
        <dbReference type="ARBA" id="ARBA00025067"/>
    </source>
</evidence>
<keyword evidence="5" id="KW-0521">NADP</keyword>
<dbReference type="Gene3D" id="3.40.430.10">
    <property type="entry name" value="Dihydrofolate Reductase, subunit A"/>
    <property type="match status" value="1"/>
</dbReference>
<dbReference type="SUPFAM" id="SSF53597">
    <property type="entry name" value="Dihydrofolate reductase-like"/>
    <property type="match status" value="1"/>
</dbReference>
<evidence type="ECO:0000256" key="3">
    <source>
        <dbReference type="ARBA" id="ARBA00012856"/>
    </source>
</evidence>
<dbReference type="PANTHER" id="PTHR48069">
    <property type="entry name" value="DIHYDROFOLATE REDUCTASE"/>
    <property type="match status" value="1"/>
</dbReference>
<sequence length="161" mass="18681">MTTILGIAACASNGVMGKAGLLPWHYPEDLVFFNEMIGDHPIIMGKKTFINLPKKYFTKRKSIVFSKTAHKATEDLLWVTSLEEFSMLQLPKISYLIGGSEVFNLFLEQNLLKGFYITHIKNQYEGDTFFPLSKLKTWECKTLRENKNLKICYYKPHRKHL</sequence>